<proteinExistence type="predicted"/>
<evidence type="ECO:0000313" key="3">
    <source>
        <dbReference type="Proteomes" id="UP000609346"/>
    </source>
</evidence>
<dbReference type="RefSeq" id="WP_191204841.1">
    <property type="nucleotide sequence ID" value="NZ_JACXZA010000004.1"/>
</dbReference>
<dbReference type="Gene3D" id="2.60.120.380">
    <property type="match status" value="1"/>
</dbReference>
<keyword evidence="1" id="KW-0732">Signal</keyword>
<evidence type="ECO:0000313" key="2">
    <source>
        <dbReference type="EMBL" id="MBD3920550.1"/>
    </source>
</evidence>
<dbReference type="Proteomes" id="UP000609346">
    <property type="component" value="Unassembled WGS sequence"/>
</dbReference>
<feature type="signal peptide" evidence="1">
    <location>
        <begin position="1"/>
        <end position="28"/>
    </location>
</feature>
<accession>A0ABR8N019</accession>
<name>A0ABR8N019_9BACL</name>
<sequence>MSKKVGKKLVIGVMTSAMLLFGASSVYAYDGWADSLADAYSLNGPLNGVTTTINSSVDVDWYKWTNDTGRSVALEARLQSPAGKNYDLNVMFYFNGSTGAISSASDNGPGGLDSFGISTVNPGETVYYQVRGQTGKDYSTTLPYSFYLTII</sequence>
<dbReference type="EMBL" id="JACXZA010000004">
    <property type="protein sequence ID" value="MBD3920550.1"/>
    <property type="molecule type" value="Genomic_DNA"/>
</dbReference>
<evidence type="ECO:0000256" key="1">
    <source>
        <dbReference type="SAM" id="SignalP"/>
    </source>
</evidence>
<comment type="caution">
    <text evidence="2">The sequence shown here is derived from an EMBL/GenBank/DDBJ whole genome shotgun (WGS) entry which is preliminary data.</text>
</comment>
<organism evidence="2 3">
    <name type="scientific">Paenibacillus terricola</name>
    <dbReference type="NCBI Taxonomy" id="2763503"/>
    <lineage>
        <taxon>Bacteria</taxon>
        <taxon>Bacillati</taxon>
        <taxon>Bacillota</taxon>
        <taxon>Bacilli</taxon>
        <taxon>Bacillales</taxon>
        <taxon>Paenibacillaceae</taxon>
        <taxon>Paenibacillus</taxon>
    </lineage>
</organism>
<reference evidence="2 3" key="1">
    <citation type="submission" date="2020-09" db="EMBL/GenBank/DDBJ databases">
        <title>Paenibacillus sp. strain PR3 16S rRNA gene Genome sequencing and assembly.</title>
        <authorList>
            <person name="Kim J."/>
        </authorList>
    </citation>
    <scope>NUCLEOTIDE SEQUENCE [LARGE SCALE GENOMIC DNA]</scope>
    <source>
        <strain evidence="2 3">PR3</strain>
    </source>
</reference>
<gene>
    <name evidence="2" type="ORF">H8B09_17435</name>
</gene>
<keyword evidence="3" id="KW-1185">Reference proteome</keyword>
<protein>
    <submittedName>
        <fullName evidence="2">Uncharacterized protein</fullName>
    </submittedName>
</protein>
<feature type="chain" id="PRO_5046109139" evidence="1">
    <location>
        <begin position="29"/>
        <end position="151"/>
    </location>
</feature>